<comment type="caution">
    <text evidence="1">The sequence shown here is derived from an EMBL/GenBank/DDBJ whole genome shotgun (WGS) entry which is preliminary data.</text>
</comment>
<accession>A0A9D1Q5N4</accession>
<sequence length="178" mass="19462">MSLSKPIADLASSFRKLIGNGTKLSLSDMKSLSELLKIDSNKQTVKTFGFSIDGVKNDPWMQTEVGKLEPGSTYILMWDAQTTGSDRWVSTRVYDYSSDDYLSGGRWGGIFQFGLGPHYWKFTAPTKAPQYYVLLGKNIIGDNSGDGTTTFSNVRLFKVGGVVKAVLSALLPVRGCLA</sequence>
<proteinExistence type="predicted"/>
<reference evidence="1" key="2">
    <citation type="submission" date="2021-04" db="EMBL/GenBank/DDBJ databases">
        <authorList>
            <person name="Gilroy R."/>
        </authorList>
    </citation>
    <scope>NUCLEOTIDE SEQUENCE</scope>
    <source>
        <strain evidence="1">CHK160-9182</strain>
    </source>
</reference>
<gene>
    <name evidence="1" type="ORF">H9889_01065</name>
</gene>
<reference evidence="1" key="1">
    <citation type="journal article" date="2021" name="PeerJ">
        <title>Extensive microbial diversity within the chicken gut microbiome revealed by metagenomics and culture.</title>
        <authorList>
            <person name="Gilroy R."/>
            <person name="Ravi A."/>
            <person name="Getino M."/>
            <person name="Pursley I."/>
            <person name="Horton D.L."/>
            <person name="Alikhan N.F."/>
            <person name="Baker D."/>
            <person name="Gharbi K."/>
            <person name="Hall N."/>
            <person name="Watson M."/>
            <person name="Adriaenssens E.M."/>
            <person name="Foster-Nyarko E."/>
            <person name="Jarju S."/>
            <person name="Secka A."/>
            <person name="Antonio M."/>
            <person name="Oren A."/>
            <person name="Chaudhuri R.R."/>
            <person name="La Ragione R."/>
            <person name="Hildebrand F."/>
            <person name="Pallen M.J."/>
        </authorList>
    </citation>
    <scope>NUCLEOTIDE SEQUENCE</scope>
    <source>
        <strain evidence="1">CHK160-9182</strain>
    </source>
</reference>
<protein>
    <submittedName>
        <fullName evidence="1">Uncharacterized protein</fullName>
    </submittedName>
</protein>
<dbReference type="Proteomes" id="UP000823934">
    <property type="component" value="Unassembled WGS sequence"/>
</dbReference>
<evidence type="ECO:0000313" key="2">
    <source>
        <dbReference type="Proteomes" id="UP000823934"/>
    </source>
</evidence>
<dbReference type="EMBL" id="DXHP01000025">
    <property type="protein sequence ID" value="HIW05906.1"/>
    <property type="molecule type" value="Genomic_DNA"/>
</dbReference>
<name>A0A9D1Q5N4_9GAMM</name>
<evidence type="ECO:0000313" key="1">
    <source>
        <dbReference type="EMBL" id="HIW05906.1"/>
    </source>
</evidence>
<dbReference type="AlphaFoldDB" id="A0A9D1Q5N4"/>
<organism evidence="1 2">
    <name type="scientific">Candidatus Ignatzschineria merdigallinarum</name>
    <dbReference type="NCBI Taxonomy" id="2838621"/>
    <lineage>
        <taxon>Bacteria</taxon>
        <taxon>Pseudomonadati</taxon>
        <taxon>Pseudomonadota</taxon>
        <taxon>Gammaproteobacteria</taxon>
        <taxon>Cardiobacteriales</taxon>
        <taxon>Ignatzschineriaceae</taxon>
        <taxon>Ignatzschineria</taxon>
    </lineage>
</organism>